<keyword evidence="3 9" id="KW-0479">Metal-binding</keyword>
<evidence type="ECO:0000313" key="12">
    <source>
        <dbReference type="Proteomes" id="UP001196413"/>
    </source>
</evidence>
<evidence type="ECO:0000313" key="11">
    <source>
        <dbReference type="EMBL" id="KAJ1373920.1"/>
    </source>
</evidence>
<dbReference type="Pfam" id="PF01457">
    <property type="entry name" value="Peptidase_M8"/>
    <property type="match status" value="1"/>
</dbReference>
<comment type="caution">
    <text evidence="11">The sequence shown here is derived from an EMBL/GenBank/DDBJ whole genome shotgun (WGS) entry which is preliminary data.</text>
</comment>
<dbReference type="EC" id="3.4.24.-" evidence="10"/>
<evidence type="ECO:0000256" key="4">
    <source>
        <dbReference type="ARBA" id="ARBA00022801"/>
    </source>
</evidence>
<keyword evidence="4 10" id="KW-0378">Hydrolase</keyword>
<dbReference type="Gene3D" id="3.90.132.10">
    <property type="entry name" value="Leishmanolysin , domain 2"/>
    <property type="match status" value="1"/>
</dbReference>
<dbReference type="Gene3D" id="2.10.55.10">
    <property type="entry name" value="Leishmanolysin domain 3"/>
    <property type="match status" value="1"/>
</dbReference>
<dbReference type="GO" id="GO:0046872">
    <property type="term" value="F:metal ion binding"/>
    <property type="evidence" value="ECO:0007669"/>
    <property type="project" value="UniProtKB-KW"/>
</dbReference>
<dbReference type="InterPro" id="IPR001577">
    <property type="entry name" value="Peptidase_M8"/>
</dbReference>
<proteinExistence type="inferred from homology"/>
<evidence type="ECO:0000256" key="3">
    <source>
        <dbReference type="ARBA" id="ARBA00022723"/>
    </source>
</evidence>
<evidence type="ECO:0000256" key="8">
    <source>
        <dbReference type="PIRSR" id="PIRSR601577-1"/>
    </source>
</evidence>
<keyword evidence="5 9" id="KW-0862">Zinc</keyword>
<dbReference type="GO" id="GO:0006508">
    <property type="term" value="P:proteolysis"/>
    <property type="evidence" value="ECO:0007669"/>
    <property type="project" value="UniProtKB-KW"/>
</dbReference>
<dbReference type="Proteomes" id="UP001196413">
    <property type="component" value="Unassembled WGS sequence"/>
</dbReference>
<dbReference type="GO" id="GO:0007155">
    <property type="term" value="P:cell adhesion"/>
    <property type="evidence" value="ECO:0007669"/>
    <property type="project" value="InterPro"/>
</dbReference>
<keyword evidence="2 10" id="KW-0645">Protease</keyword>
<evidence type="ECO:0000256" key="5">
    <source>
        <dbReference type="ARBA" id="ARBA00022833"/>
    </source>
</evidence>
<dbReference type="PANTHER" id="PTHR10942:SF0">
    <property type="entry name" value="LEISHMANOLYSIN-LIKE PEPTIDASE"/>
    <property type="match status" value="1"/>
</dbReference>
<dbReference type="AlphaFoldDB" id="A0AAD5RCZ4"/>
<organism evidence="11 12">
    <name type="scientific">Parelaphostrongylus tenuis</name>
    <name type="common">Meningeal worm</name>
    <dbReference type="NCBI Taxonomy" id="148309"/>
    <lineage>
        <taxon>Eukaryota</taxon>
        <taxon>Metazoa</taxon>
        <taxon>Ecdysozoa</taxon>
        <taxon>Nematoda</taxon>
        <taxon>Chromadorea</taxon>
        <taxon>Rhabditida</taxon>
        <taxon>Rhabditina</taxon>
        <taxon>Rhabditomorpha</taxon>
        <taxon>Strongyloidea</taxon>
        <taxon>Metastrongylidae</taxon>
        <taxon>Parelaphostrongylus</taxon>
    </lineage>
</organism>
<sequence>MEGLTHLLSTNDLGHLKPVGPRMLFIVFYIFVLRHCVNCLACSYKYPRVEDVLLEVPIEPARHRRAAKSEPSFEPLRIYLHYDKSVLGLSSEKQLFVNSSLLPEAAGYWENALRVARSGGPIRLRRKCISSYYYFQNEKKTVACDRGCREWTTCGDAIIPQEHLLECSYCLSSDACYTTGEKGKGVKDADFVLYVTAISTKRCDSADTLAYAAHCQQEAVLDRPVAGHVNLCPSALSTHRHDREILLSTVKHEILHALGFSVGLYAFFRDEHGKPRTRRNRYGKPISLNKELGYYDWDRSTITTVLRQDWWTGDGRVVHPVHMVVTPRVVDEARRHFACDSLEGAELENQGGDGTALTHWEKRIFENEAMTGTHTQNPVYSRMTLALLEDSGWYKSNYEKAEELHWGRKLGCDFVKKSCGEWIKTKIDNDELPTPFCNEIKHDGTKSLAVTRCTSQRDSLALCNLVPYKKELPVQFRNFASISGVSQEGVKHYGGSVELADFCPYSQEFEWKLPNTTIRRDSRCELEGNNREGEDILEVYGTSSRCFDFKQPWIVALYLVSDQAISRSFTPLRPYVRYRTMCIHLIADQKQHSCQNGTLYIGVHNSSLYPCYHAGQHVHIKKITDGWLREGVIVCPACNELCSHCKAHGTTNLYIGNVSPQVKSEDQNEKRTSFRVIVENSSFRFSPGLMEFLKRFECFAH</sequence>
<dbReference type="GO" id="GO:0004222">
    <property type="term" value="F:metalloendopeptidase activity"/>
    <property type="evidence" value="ECO:0007669"/>
    <property type="project" value="UniProtKB-UniRule"/>
</dbReference>
<feature type="active site" evidence="8">
    <location>
        <position position="253"/>
    </location>
</feature>
<evidence type="ECO:0000256" key="2">
    <source>
        <dbReference type="ARBA" id="ARBA00022670"/>
    </source>
</evidence>
<keyword evidence="6 9" id="KW-0482">Metalloprotease</keyword>
<name>A0AAD5RCZ4_PARTN</name>
<feature type="binding site" evidence="9">
    <location>
        <position position="256"/>
    </location>
    <ligand>
        <name>Zn(2+)</name>
        <dbReference type="ChEBI" id="CHEBI:29105"/>
        <note>catalytic</note>
    </ligand>
</feature>
<dbReference type="SUPFAM" id="SSF55486">
    <property type="entry name" value="Metalloproteases ('zincins'), catalytic domain"/>
    <property type="match status" value="1"/>
</dbReference>
<dbReference type="FunFam" id="3.10.170.20:FF:000007">
    <property type="entry name" value="Leishmanolysin-like peptidase"/>
    <property type="match status" value="1"/>
</dbReference>
<gene>
    <name evidence="11" type="ORF">KIN20_036476</name>
</gene>
<comment type="similarity">
    <text evidence="1 10">Belongs to the peptidase M8 family.</text>
</comment>
<feature type="binding site" evidence="9">
    <location>
        <position position="252"/>
    </location>
    <ligand>
        <name>Zn(2+)</name>
        <dbReference type="ChEBI" id="CHEBI:29105"/>
        <note>catalytic</note>
    </ligand>
</feature>
<evidence type="ECO:0000256" key="6">
    <source>
        <dbReference type="ARBA" id="ARBA00023049"/>
    </source>
</evidence>
<evidence type="ECO:0000256" key="10">
    <source>
        <dbReference type="RuleBase" id="RU366077"/>
    </source>
</evidence>
<dbReference type="GO" id="GO:0016020">
    <property type="term" value="C:membrane"/>
    <property type="evidence" value="ECO:0007669"/>
    <property type="project" value="InterPro"/>
</dbReference>
<comment type="cofactor">
    <cofactor evidence="9 10">
        <name>Zn(2+)</name>
        <dbReference type="ChEBI" id="CHEBI:29105"/>
    </cofactor>
    <text evidence="9 10">Binds 1 zinc ion per subunit.</text>
</comment>
<evidence type="ECO:0000256" key="9">
    <source>
        <dbReference type="PIRSR" id="PIRSR601577-2"/>
    </source>
</evidence>
<keyword evidence="12" id="KW-1185">Reference proteome</keyword>
<reference evidence="11" key="1">
    <citation type="submission" date="2021-06" db="EMBL/GenBank/DDBJ databases">
        <title>Parelaphostrongylus tenuis whole genome reference sequence.</title>
        <authorList>
            <person name="Garwood T.J."/>
            <person name="Larsen P.A."/>
            <person name="Fountain-Jones N.M."/>
            <person name="Garbe J.R."/>
            <person name="Macchietto M.G."/>
            <person name="Kania S.A."/>
            <person name="Gerhold R.W."/>
            <person name="Richards J.E."/>
            <person name="Wolf T.M."/>
        </authorList>
    </citation>
    <scope>NUCLEOTIDE SEQUENCE</scope>
    <source>
        <strain evidence="11">MNPRO001-30</strain>
        <tissue evidence="11">Meninges</tissue>
    </source>
</reference>
<evidence type="ECO:0000256" key="7">
    <source>
        <dbReference type="ARBA" id="ARBA00039717"/>
    </source>
</evidence>
<protein>
    <recommendedName>
        <fullName evidence="7 10">Leishmanolysin-like peptidase</fullName>
        <ecNumber evidence="10">3.4.24.-</ecNumber>
    </recommendedName>
</protein>
<accession>A0AAD5RCZ4</accession>
<dbReference type="EMBL" id="JAHQIW010007363">
    <property type="protein sequence ID" value="KAJ1373920.1"/>
    <property type="molecule type" value="Genomic_DNA"/>
</dbReference>
<dbReference type="PANTHER" id="PTHR10942">
    <property type="entry name" value="LEISHMANOLYSIN-LIKE PEPTIDASE"/>
    <property type="match status" value="1"/>
</dbReference>
<dbReference type="GO" id="GO:0005737">
    <property type="term" value="C:cytoplasm"/>
    <property type="evidence" value="ECO:0007669"/>
    <property type="project" value="TreeGrafter"/>
</dbReference>
<dbReference type="Gene3D" id="3.10.170.20">
    <property type="match status" value="1"/>
</dbReference>
<dbReference type="FunFam" id="3.90.132.10:FF:000001">
    <property type="entry name" value="leishmanolysin-like peptidase isoform X2"/>
    <property type="match status" value="1"/>
</dbReference>
<feature type="binding site" evidence="9">
    <location>
        <position position="359"/>
    </location>
    <ligand>
        <name>Zn(2+)</name>
        <dbReference type="ChEBI" id="CHEBI:29105"/>
        <note>catalytic</note>
    </ligand>
</feature>
<evidence type="ECO:0000256" key="1">
    <source>
        <dbReference type="ARBA" id="ARBA00005860"/>
    </source>
</evidence>